<dbReference type="AlphaFoldDB" id="A0A375C585"/>
<proteinExistence type="predicted"/>
<dbReference type="EMBL" id="OFSQ01000035">
    <property type="protein sequence ID" value="SOY62998.1"/>
    <property type="molecule type" value="Genomic_DNA"/>
</dbReference>
<sequence length="55" mass="6016">MLHCRMTVPRDMAYKDATGFRVDGDRPTDTPARRNARPGLLSIPHRLAGSAGHAT</sequence>
<protein>
    <submittedName>
        <fullName evidence="2">Uncharacterized protein</fullName>
    </submittedName>
</protein>
<gene>
    <name evidence="2" type="ORF">CBM2587_B60085</name>
</gene>
<evidence type="ECO:0000256" key="1">
    <source>
        <dbReference type="SAM" id="MobiDB-lite"/>
    </source>
</evidence>
<organism evidence="2">
    <name type="scientific">Cupriavidus taiwanensis</name>
    <dbReference type="NCBI Taxonomy" id="164546"/>
    <lineage>
        <taxon>Bacteria</taxon>
        <taxon>Pseudomonadati</taxon>
        <taxon>Pseudomonadota</taxon>
        <taxon>Betaproteobacteria</taxon>
        <taxon>Burkholderiales</taxon>
        <taxon>Burkholderiaceae</taxon>
        <taxon>Cupriavidus</taxon>
    </lineage>
</organism>
<name>A0A375C585_9BURK</name>
<feature type="region of interest" description="Disordered" evidence="1">
    <location>
        <begin position="19"/>
        <end position="40"/>
    </location>
</feature>
<feature type="compositionally biased region" description="Basic and acidic residues" evidence="1">
    <location>
        <begin position="22"/>
        <end position="32"/>
    </location>
</feature>
<dbReference type="Proteomes" id="UP000256780">
    <property type="component" value="Chromosome CBM2587_b"/>
</dbReference>
<reference evidence="2" key="1">
    <citation type="submission" date="2018-01" db="EMBL/GenBank/DDBJ databases">
        <authorList>
            <person name="Clerissi C."/>
        </authorList>
    </citation>
    <scope>NUCLEOTIDE SEQUENCE</scope>
    <source>
        <strain evidence="2">Cupriavidus sp. LMG 19464</strain>
    </source>
</reference>
<comment type="caution">
    <text evidence="2">The sequence shown here is derived from an EMBL/GenBank/DDBJ whole genome shotgun (WGS) entry which is preliminary data.</text>
</comment>
<accession>A0A375C585</accession>
<evidence type="ECO:0000313" key="2">
    <source>
        <dbReference type="EMBL" id="SOY62998.1"/>
    </source>
</evidence>